<name>A0A0F4LGI6_9LACO</name>
<dbReference type="STRING" id="1218507.JF74_10270"/>
<dbReference type="PATRIC" id="fig|1218507.3.peg.1199"/>
<gene>
    <name evidence="1" type="ORF">JF74_10270</name>
</gene>
<dbReference type="Proteomes" id="UP000033531">
    <property type="component" value="Unassembled WGS sequence"/>
</dbReference>
<evidence type="ECO:0000313" key="2">
    <source>
        <dbReference type="Proteomes" id="UP000033531"/>
    </source>
</evidence>
<dbReference type="RefSeq" id="WP_046324949.1">
    <property type="nucleotide sequence ID" value="NZ_JBHTMT010000001.1"/>
</dbReference>
<accession>A0A0F4LGI6</accession>
<dbReference type="EMBL" id="JXLI01000010">
    <property type="protein sequence ID" value="KJY56681.1"/>
    <property type="molecule type" value="Genomic_DNA"/>
</dbReference>
<protein>
    <submittedName>
        <fullName evidence="1">Phage protein</fullName>
    </submittedName>
</protein>
<dbReference type="AlphaFoldDB" id="A0A0F4LGI6"/>
<dbReference type="OrthoDB" id="2177420at2"/>
<organism evidence="1 2">
    <name type="scientific">Lactobacillus melliventris</name>
    <dbReference type="NCBI Taxonomy" id="1218507"/>
    <lineage>
        <taxon>Bacteria</taxon>
        <taxon>Bacillati</taxon>
        <taxon>Bacillota</taxon>
        <taxon>Bacilli</taxon>
        <taxon>Lactobacillales</taxon>
        <taxon>Lactobacillaceae</taxon>
        <taxon>Lactobacillus</taxon>
    </lineage>
</organism>
<proteinExistence type="predicted"/>
<comment type="caution">
    <text evidence="1">The sequence shown here is derived from an EMBL/GenBank/DDBJ whole genome shotgun (WGS) entry which is preliminary data.</text>
</comment>
<sequence length="302" mass="32838">MTKDNNVITSADLVAQSIDFVEQFSDNVNTLLTAMGRVRLHPMANGSVIKTYKTDVTEAANRTVDEGETIPLTKVTRAVDKTYELLLTDKIRKVTSFEAIQRDGFSQAVTYTDSKILSIAQKNAKKDFFDTLNSKSTTNTKGEGLQMAISTGLGKLTGLFEDVDNVGTVIAFANPDDVYAYLGGTQITTQNTFGMKYLQNFLNVDVVFLTTAIPAGKVVMTVNNNINFYYVDMRGDAGRTFGMQVDQSGLIGMKHSQVDESLTYQSVATGGWLMLPERTDGIVTATITAPKVPTGTDASKKA</sequence>
<dbReference type="HOGENOM" id="CLU_059509_0_0_9"/>
<evidence type="ECO:0000313" key="1">
    <source>
        <dbReference type="EMBL" id="KJY56681.1"/>
    </source>
</evidence>
<reference evidence="1 2" key="1">
    <citation type="submission" date="2015-01" db="EMBL/GenBank/DDBJ databases">
        <title>Comparative genomics of the lactic acid bacteria isolated from the honey bee gut.</title>
        <authorList>
            <person name="Ellegaard K.M."/>
            <person name="Tamarit D."/>
            <person name="Javelind E."/>
            <person name="Olofsson T."/>
            <person name="Andersson S.G."/>
            <person name="Vasquez A."/>
        </authorList>
    </citation>
    <scope>NUCLEOTIDE SEQUENCE [LARGE SCALE GENOMIC DNA]</scope>
    <source>
        <strain evidence="1 2">Hma8</strain>
    </source>
</reference>